<feature type="compositionally biased region" description="Basic and acidic residues" evidence="1">
    <location>
        <begin position="2058"/>
        <end position="2074"/>
    </location>
</feature>
<feature type="compositionally biased region" description="Polar residues" evidence="1">
    <location>
        <begin position="1373"/>
        <end position="1391"/>
    </location>
</feature>
<feature type="region of interest" description="Disordered" evidence="1">
    <location>
        <begin position="2389"/>
        <end position="2417"/>
    </location>
</feature>
<keyword evidence="2" id="KW-0472">Membrane</keyword>
<feature type="compositionally biased region" description="Basic and acidic residues" evidence="1">
    <location>
        <begin position="1120"/>
        <end position="1136"/>
    </location>
</feature>
<evidence type="ECO:0000259" key="3">
    <source>
        <dbReference type="PROSITE" id="PS51469"/>
    </source>
</evidence>
<feature type="compositionally biased region" description="Polar residues" evidence="1">
    <location>
        <begin position="1640"/>
        <end position="1655"/>
    </location>
</feature>
<feature type="region of interest" description="Disordered" evidence="1">
    <location>
        <begin position="1698"/>
        <end position="1746"/>
    </location>
</feature>
<dbReference type="InterPro" id="IPR012919">
    <property type="entry name" value="SUN_dom"/>
</dbReference>
<feature type="region of interest" description="Disordered" evidence="1">
    <location>
        <begin position="629"/>
        <end position="653"/>
    </location>
</feature>
<feature type="region of interest" description="Disordered" evidence="1">
    <location>
        <begin position="2327"/>
        <end position="2348"/>
    </location>
</feature>
<feature type="compositionally biased region" description="Polar residues" evidence="1">
    <location>
        <begin position="1528"/>
        <end position="1544"/>
    </location>
</feature>
<feature type="region of interest" description="Disordered" evidence="1">
    <location>
        <begin position="1515"/>
        <end position="1570"/>
    </location>
</feature>
<feature type="compositionally biased region" description="Low complexity" evidence="1">
    <location>
        <begin position="501"/>
        <end position="511"/>
    </location>
</feature>
<feature type="region of interest" description="Disordered" evidence="1">
    <location>
        <begin position="829"/>
        <end position="879"/>
    </location>
</feature>
<feature type="compositionally biased region" description="Basic and acidic residues" evidence="1">
    <location>
        <begin position="1072"/>
        <end position="1111"/>
    </location>
</feature>
<comment type="caution">
    <text evidence="4">The sequence shown here is derived from an EMBL/GenBank/DDBJ whole genome shotgun (WGS) entry which is preliminary data.</text>
</comment>
<keyword evidence="2" id="KW-1133">Transmembrane helix</keyword>
<feature type="compositionally biased region" description="Basic and acidic residues" evidence="1">
    <location>
        <begin position="869"/>
        <end position="879"/>
    </location>
</feature>
<feature type="compositionally biased region" description="Basic and acidic residues" evidence="1">
    <location>
        <begin position="1007"/>
        <end position="1037"/>
    </location>
</feature>
<dbReference type="PANTHER" id="PTHR33870">
    <property type="entry name" value="CARDIOMYOPATHY-ASSOCIATED PROTEIN"/>
    <property type="match status" value="1"/>
</dbReference>
<feature type="compositionally biased region" description="Basic and acidic residues" evidence="1">
    <location>
        <begin position="2408"/>
        <end position="2417"/>
    </location>
</feature>
<feature type="region of interest" description="Disordered" evidence="1">
    <location>
        <begin position="1612"/>
        <end position="1658"/>
    </location>
</feature>
<dbReference type="PROSITE" id="PS51469">
    <property type="entry name" value="SUN"/>
    <property type="match status" value="1"/>
</dbReference>
<feature type="compositionally biased region" description="Acidic residues" evidence="1">
    <location>
        <begin position="2131"/>
        <end position="2142"/>
    </location>
</feature>
<feature type="compositionally biased region" description="Basic and acidic residues" evidence="1">
    <location>
        <begin position="1260"/>
        <end position="1273"/>
    </location>
</feature>
<feature type="compositionally biased region" description="Basic and acidic residues" evidence="1">
    <location>
        <begin position="425"/>
        <end position="435"/>
    </location>
</feature>
<dbReference type="Gene3D" id="2.60.120.260">
    <property type="entry name" value="Galactose-binding domain-like"/>
    <property type="match status" value="1"/>
</dbReference>
<feature type="region of interest" description="Disordered" evidence="1">
    <location>
        <begin position="1370"/>
        <end position="1391"/>
    </location>
</feature>
<feature type="compositionally biased region" description="Basic and acidic residues" evidence="1">
    <location>
        <begin position="1427"/>
        <end position="1436"/>
    </location>
</feature>
<proteinExistence type="predicted"/>
<feature type="region of interest" description="Disordered" evidence="1">
    <location>
        <begin position="1427"/>
        <end position="1479"/>
    </location>
</feature>
<feature type="compositionally biased region" description="Polar residues" evidence="1">
    <location>
        <begin position="1206"/>
        <end position="1223"/>
    </location>
</feature>
<feature type="region of interest" description="Disordered" evidence="1">
    <location>
        <begin position="425"/>
        <end position="449"/>
    </location>
</feature>
<feature type="transmembrane region" description="Helical" evidence="2">
    <location>
        <begin position="51"/>
        <end position="73"/>
    </location>
</feature>
<feature type="region of interest" description="Disordered" evidence="1">
    <location>
        <begin position="2131"/>
        <end position="2150"/>
    </location>
</feature>
<evidence type="ECO:0000256" key="2">
    <source>
        <dbReference type="SAM" id="Phobius"/>
    </source>
</evidence>
<feature type="compositionally biased region" description="Polar residues" evidence="1">
    <location>
        <begin position="1729"/>
        <end position="1746"/>
    </location>
</feature>
<feature type="compositionally biased region" description="Basic and acidic residues" evidence="1">
    <location>
        <begin position="1281"/>
        <end position="1302"/>
    </location>
</feature>
<feature type="region of interest" description="Disordered" evidence="1">
    <location>
        <begin position="482"/>
        <end position="541"/>
    </location>
</feature>
<feature type="compositionally biased region" description="Polar residues" evidence="1">
    <location>
        <begin position="831"/>
        <end position="849"/>
    </location>
</feature>
<feature type="compositionally biased region" description="Low complexity" evidence="1">
    <location>
        <begin position="916"/>
        <end position="934"/>
    </location>
</feature>
<feature type="region of interest" description="Disordered" evidence="1">
    <location>
        <begin position="2056"/>
        <end position="2080"/>
    </location>
</feature>
<feature type="compositionally biased region" description="Basic and acidic residues" evidence="1">
    <location>
        <begin position="512"/>
        <end position="529"/>
    </location>
</feature>
<dbReference type="EMBL" id="JAQQAF010000006">
    <property type="protein sequence ID" value="KAJ8478019.1"/>
    <property type="molecule type" value="Genomic_DNA"/>
</dbReference>
<feature type="compositionally biased region" description="Basic and acidic residues" evidence="1">
    <location>
        <begin position="2389"/>
        <end position="2398"/>
    </location>
</feature>
<feature type="region of interest" description="Disordered" evidence="1">
    <location>
        <begin position="916"/>
        <end position="973"/>
    </location>
</feature>
<protein>
    <recommendedName>
        <fullName evidence="3">SUN domain-containing protein</fullName>
    </recommendedName>
</protein>
<gene>
    <name evidence="4" type="ORF">OPV22_021746</name>
</gene>
<feature type="compositionally biased region" description="Basic and acidic residues" evidence="1">
    <location>
        <begin position="850"/>
        <end position="860"/>
    </location>
</feature>
<feature type="compositionally biased region" description="Basic and acidic residues" evidence="1">
    <location>
        <begin position="1469"/>
        <end position="1479"/>
    </location>
</feature>
<feature type="region of interest" description="Disordered" evidence="1">
    <location>
        <begin position="1204"/>
        <end position="1312"/>
    </location>
</feature>
<feature type="region of interest" description="Disordered" evidence="1">
    <location>
        <begin position="1000"/>
        <end position="1050"/>
    </location>
</feature>
<evidence type="ECO:0000313" key="4">
    <source>
        <dbReference type="EMBL" id="KAJ8478019.1"/>
    </source>
</evidence>
<feature type="region of interest" description="Disordered" evidence="1">
    <location>
        <begin position="1065"/>
        <end position="1176"/>
    </location>
</feature>
<name>A0AAV8QMR6_ENSVE</name>
<keyword evidence="5" id="KW-1185">Reference proteome</keyword>
<dbReference type="PANTHER" id="PTHR33870:SF4">
    <property type="entry name" value="CARDIOMYOPATHY-ASSOCIATED PROTEIN"/>
    <property type="match status" value="1"/>
</dbReference>
<feature type="compositionally biased region" description="Polar residues" evidence="1">
    <location>
        <begin position="439"/>
        <end position="449"/>
    </location>
</feature>
<evidence type="ECO:0000256" key="1">
    <source>
        <dbReference type="SAM" id="MobiDB-lite"/>
    </source>
</evidence>
<feature type="domain" description="SUN" evidence="3">
    <location>
        <begin position="227"/>
        <end position="393"/>
    </location>
</feature>
<feature type="compositionally biased region" description="Basic and acidic residues" evidence="1">
    <location>
        <begin position="636"/>
        <end position="649"/>
    </location>
</feature>
<feature type="compositionally biased region" description="Basic and acidic residues" evidence="1">
    <location>
        <begin position="1144"/>
        <end position="1165"/>
    </location>
</feature>
<evidence type="ECO:0000313" key="5">
    <source>
        <dbReference type="Proteomes" id="UP001222027"/>
    </source>
</evidence>
<dbReference type="Pfam" id="PF07738">
    <property type="entry name" value="Sad1_UNC"/>
    <property type="match status" value="1"/>
</dbReference>
<feature type="compositionally biased region" description="Basic and acidic residues" evidence="1">
    <location>
        <begin position="938"/>
        <end position="969"/>
    </location>
</feature>
<reference evidence="4 5" key="1">
    <citation type="submission" date="2022-12" db="EMBL/GenBank/DDBJ databases">
        <title>Chromosome-scale assembly of the Ensete ventricosum genome.</title>
        <authorList>
            <person name="Dussert Y."/>
            <person name="Stocks J."/>
            <person name="Wendawek A."/>
            <person name="Woldeyes F."/>
            <person name="Nichols R.A."/>
            <person name="Borrell J.S."/>
        </authorList>
    </citation>
    <scope>NUCLEOTIDE SEQUENCE [LARGE SCALE GENOMIC DNA]</scope>
    <source>
        <strain evidence="5">cv. Maze</strain>
        <tissue evidence="4">Seeds</tissue>
    </source>
</reference>
<sequence length="3358" mass="373141">MNDLNRSIRGQSLHERTKNIAQVKRGLVASPIGPRRKKGIPKPEKLKWQTFVSVVTKICLLLVAVLWLGQLIWRWKDMITYNRDFSSLDSESRLFEVETSMKSVAKMLQVQVDVVEKKIGTEVGMAKRELKRQVEEKDLMFEEELKRLVSHTDNLDKSLAELKGMGFLSKEEFQTYLDKSKGRNFGSSNHDVTLDDIRNFAKEIVKKEIEKHAADGLGRVDYALSSGGARVISHSEPFVVGKFSNWLALGKGRRVHSNAQKMLEPSFGEPGQCFALQGNNGFVEIRLRTGVVPEAVTLEHVSKSVAYDRSSAPKDCTVSAWFEEPGSDPSKRAEKTFILTKFSYDLEKSNAQTFKVETAISGIINIVRLDFSSNHGSSTLTCIYRFRVPKGKPKRDSSTETEEGSYPLIICTTIFLGILSRYRKPDAPKKEDDRKTRRSSSLKIQSVENSLRAKKEESFKLKAHVGSRRTFKKMTIRTIVSGDTMHNAPSKGIEDNQANQTDDATVASSSSVDRKSLTEDEEHSKERLNEGLQNASGYIGPPTYSGEKDIAVLDVDADKTKLDNYIDSCLGSPWYHVDHQDASLGSEFDHQDPSVVNATPILGELDPHISNGIFDDNSASFSQNHVMDEGTEAENQDDKGAQEEKDDGNKVGVTWSADDKRKLMDLGDSEVERNRRLENLIARRRARKAMEKNIIDLDNNMETSDAHGQLPPISINAPRRNLFSLPYDLDESIPGSAPSILLPRRNPFDLPYEQVDDEENWGRNEFVTIPQRDILFRRHESFTIGASFFFGGFEQDWYSSRFGSCVGEEKNEPQDTVHADLRGLLGEVSDSDMNSTLESDSDSTVANQEHQTDLCRESESPVKQQVGHSEQDSQSSKDIDSMNAEQIVCQMNMNNDQEKNELQDTVHADLRGLLGEVSDSEMSSTVESDSVSTVANQEHQKDFCQKSDFPKMHKVKPDEQDGKSSKDAESMDVEQVECQMNMKIDHETQLSTEHIHQNTEDYEAECDQEHQKDLCQENDSPEKHKAEPTEQDSRPSEDVGQVECQMNVNNDHGAHLINHIYQATADFGAESNQEHQQDLHQESEPPEKHKAKPAEQDSKSSKDTESVDIKQGESQMNINNDHHETHLSTKQFHQETEDFGAESNQEHQKELHRESESPKICKAEPTEQDSQFSEDTELVDVEQVECQMNMNNDHKTHLSTKHIHQYTVNSGAESIQEHQTNLGPDTESPKKHKAEPAEQDSESSVDVEKVKCQMNMNNDNETHSSIEHIHQATEDFGADSSQEHQKDLHLESESFKTHKAEPGEQGSQFSEDIEQVECQMNMNDGQGTHLMTKRIHQTTEDLGDVKGKISKKLISCSPISYAEREVADEKCESNPSISSEVARNSPKTSTYEQTVKIEQINSGSCRGLTVSTESIAIDSDVANVEAEKVHDSHVEESLSISSPAVTRKSHSNSSVVDEKCKSSSSIPSEAEKNSPKINTHERTVDAEQINIGSCKGLTVLTESIAADSDVGNVEAEKVHDNDAVEPVSKSSPTTTGKSHSNSSVTDEKCESRSSIPSEADMNNAKVSTHEQTVDIEQINSGSHEGLTVSPESVAVDSDIVNVEAGKVHDSHIVDPVSNASPIATRKSHSNSSVVDEKCDSSSPIPSTAEKNSPKISTHKKTVDLERITSGSCEGLTVFTESIVVDSDDVNVEAEKVHDSHIVEPISNSSPTATRKSHPDSSLVDDKCESNSLIPSVSEKNSPQMSNREQTVGIEQISSGSCKGLAILTESFAVDSDDVNVEAEKIHDSHIMELDSNSSPTATRKSHSNSLLDEAYYTADKEGSTYDQSLASGTDTSLSVVGSITKTAETDMLSGGKTEDISSLSFKDEDDSVSMGSFPSLFAFLVSSSPVIVCTTVLLGLLLSYGEPNIPEIEIEDTRTQEVSSVEIRSSVTHLCLRKDENLTVENHVENRTYYDKILPREAIPCEEKSSADVHIYQALEQYEGTERIDTIMDDSASGVQAKKEGYDEEVIQEEETLCQGVSENRDLFVGKTAIDVAKTGEPKLDHHLDSSLGLSRQSIDDHHSSSDTASDRAESSSPDASITDIIPMLDELHSLLDSEHPQHVSIPNSDSASEGSSLDDELDDSSIDEEAEIHDEEEDDEAQEKADGTEAAVKWTEDDQKNFMDLGSSELERNQRLESLIAKQKEKKNLSFVMDRNLIDLDVNASFPSMEKLSRFHDQVPPILAPRRNPFDVPCDSEETFDMPPMPGSAPSSLLPRRNPFDLFYDQQEQNSSLTGETWGHQDFLSAPHHEMFVRRNETFSLRRKEFKQERGHSRLKPYFVAEKLDSEEGSSTLQRQYSDRSELKVSSIPESDTNFSVTDQEYNRELEEQQVFDQETELLCPGKHDADAVEHESHTSEETESVNIEQGKTEHVTDDREIGVDTNLAAQEYDKVGAAGEAFADLEEDVREEIHLDVLNLNSKQLKLTEQKYAGPNSSTSSWEDEKCFKTTLSGQPHNLEQTKNFSTFAFAEFDHSKGVDTVSAFAKTMYDSSALAAGESFYKLSTFDARPDANQGVNADSLVKFDMQKEDSEVASVPRPFDGNAASGIGDSVSVNAIMDVGPFTSSQSLTSIEENESRSSVITEISKYNDVEVELSTAHEDSSHPISYMIQEPTEAASDNHLAQSREVPINVDVSHGIEREEIVLPSIEKYSLPSDDICVEKSQVKTLDFPSFFEENQDDIEQKEENSGFTNHYRVVNLTGLQINEDLKVLESDIEQEAYFSQKSEQETGQTDDNFSPFHKSKDITSEFSAAVTIHDGSLTGFQLIELTESTDSIVSEMTSEVKVESSTGQSRSRDGIKNAIVTKHEAGSLKMIDSSDEVHPVTLETDEIDENLPTELDEVGDFHPEELSNHQGSEMMFQTEGHSEDTSSGTASSFVHDYTQLQVSEGRSILHADRSVNQSSEANFDKCHGVSSVVNQPGVMELEIHSSFASSIDPEQTVYNPKIHVLEALVHEVGSRSNQLLEIDTAQRNMKQTVVESEFLVVEARSVEDIHSAIKQISKVSPQKPVFHEAGLQNLQVTEHLDAKQGKSDMHVIEANSIEDRGLAFSKLSHNISKKTQEISEESHHIHQKVGSPNFEGTEHLDAKQIQSDLHVIEAKSIDDIGLAFSELSHSTRKKAQEISEVSLHNPINQEVGSRNFKGTQHLDAKHIQSDLHVVEAKSTEDIGLAFSELSHNTSMKAQEINEESLHKPIYQEVGSPNSSEHIDSKQIRSDLHVIEAKSIEDISSVFVELSHSTSKKALTVMETVDGSVEVNASRRQLETQVLELQSADEIKEAVTTESSSNMEQLGEKSKVEIAGSIQSCFLYQAGYLNLQFHNEI</sequence>
<dbReference type="Proteomes" id="UP001222027">
    <property type="component" value="Unassembled WGS sequence"/>
</dbReference>
<organism evidence="4 5">
    <name type="scientific">Ensete ventricosum</name>
    <name type="common">Abyssinian banana</name>
    <name type="synonym">Musa ensete</name>
    <dbReference type="NCBI Taxonomy" id="4639"/>
    <lineage>
        <taxon>Eukaryota</taxon>
        <taxon>Viridiplantae</taxon>
        <taxon>Streptophyta</taxon>
        <taxon>Embryophyta</taxon>
        <taxon>Tracheophyta</taxon>
        <taxon>Spermatophyta</taxon>
        <taxon>Magnoliopsida</taxon>
        <taxon>Liliopsida</taxon>
        <taxon>Zingiberales</taxon>
        <taxon>Musaceae</taxon>
        <taxon>Ensete</taxon>
    </lineage>
</organism>
<keyword evidence="2" id="KW-0812">Transmembrane</keyword>
<feature type="region of interest" description="Disordered" evidence="1">
    <location>
        <begin position="2100"/>
        <end position="2125"/>
    </location>
</feature>
<accession>A0AAV8QMR6</accession>